<dbReference type="InterPro" id="IPR001723">
    <property type="entry name" value="Nuclear_hrmn_rcpt"/>
</dbReference>
<dbReference type="InterPro" id="IPR000536">
    <property type="entry name" value="Nucl_hrmn_rcpt_lig-bd"/>
</dbReference>
<dbReference type="SUPFAM" id="SSF48508">
    <property type="entry name" value="Nuclear receptor ligand-binding domain"/>
    <property type="match status" value="1"/>
</dbReference>
<evidence type="ECO:0000313" key="6">
    <source>
        <dbReference type="RefSeq" id="XP_022236012.1"/>
    </source>
</evidence>
<keyword evidence="2" id="KW-0804">Transcription</keyword>
<evidence type="ECO:0000313" key="5">
    <source>
        <dbReference type="Proteomes" id="UP000694941"/>
    </source>
</evidence>
<dbReference type="GeneID" id="111083659"/>
<dbReference type="PROSITE" id="PS51843">
    <property type="entry name" value="NR_LBD"/>
    <property type="match status" value="1"/>
</dbReference>
<dbReference type="Pfam" id="PF00104">
    <property type="entry name" value="Hormone_recep"/>
    <property type="match status" value="1"/>
</dbReference>
<dbReference type="Gene3D" id="1.10.565.10">
    <property type="entry name" value="Retinoid X Receptor"/>
    <property type="match status" value="1"/>
</dbReference>
<dbReference type="InterPro" id="IPR035500">
    <property type="entry name" value="NHR-like_dom_sf"/>
</dbReference>
<dbReference type="RefSeq" id="XP_022236012.1">
    <property type="nucleotide sequence ID" value="XM_022380304.1"/>
</dbReference>
<dbReference type="PANTHER" id="PTHR24083">
    <property type="entry name" value="NUCLEAR HORMONE RECEPTOR"/>
    <property type="match status" value="1"/>
</dbReference>
<keyword evidence="3" id="KW-0675">Receptor</keyword>
<organism evidence="5 6">
    <name type="scientific">Limulus polyphemus</name>
    <name type="common">Atlantic horseshoe crab</name>
    <dbReference type="NCBI Taxonomy" id="6850"/>
    <lineage>
        <taxon>Eukaryota</taxon>
        <taxon>Metazoa</taxon>
        <taxon>Ecdysozoa</taxon>
        <taxon>Arthropoda</taxon>
        <taxon>Chelicerata</taxon>
        <taxon>Merostomata</taxon>
        <taxon>Xiphosura</taxon>
        <taxon>Limulidae</taxon>
        <taxon>Limulus</taxon>
    </lineage>
</organism>
<dbReference type="Proteomes" id="UP000694941">
    <property type="component" value="Unplaced"/>
</dbReference>
<reference evidence="6" key="1">
    <citation type="submission" date="2025-08" db="UniProtKB">
        <authorList>
            <consortium name="RefSeq"/>
        </authorList>
    </citation>
    <scope>IDENTIFICATION</scope>
    <source>
        <tissue evidence="6">Muscle</tissue>
    </source>
</reference>
<feature type="domain" description="NR LBD" evidence="4">
    <location>
        <begin position="1"/>
        <end position="126"/>
    </location>
</feature>
<proteinExistence type="predicted"/>
<evidence type="ECO:0000256" key="1">
    <source>
        <dbReference type="ARBA" id="ARBA00023015"/>
    </source>
</evidence>
<dbReference type="InterPro" id="IPR050274">
    <property type="entry name" value="Nuclear_hormone_rcpt_NR2"/>
</dbReference>
<evidence type="ECO:0000256" key="3">
    <source>
        <dbReference type="ARBA" id="ARBA00023170"/>
    </source>
</evidence>
<protein>
    <submittedName>
        <fullName evidence="6">Nuclear receptor subfamily 2 group C member 1-like isoform X1</fullName>
    </submittedName>
</protein>
<keyword evidence="5" id="KW-1185">Reference proteome</keyword>
<gene>
    <name evidence="6" type="primary">LOC111083659</name>
</gene>
<keyword evidence="1" id="KW-0805">Transcription regulation</keyword>
<name>A0ABM1RXA7_LIMPO</name>
<accession>A0ABM1RXA7</accession>
<sequence length="153" mass="17513">MEHISKLQIIVNSLSHLQLDDHEYAYLKAIVLFSPEKDSHTLNSSTDNLSHPKARQVEKFQERAYQEMHTYIDQTFTKNSDRFPKLLLRLPVLRSIQATIVEELFFSGLIGSVQINSIIPYILKMDPSEFTPGAGRSTPESVLPHIDDISSRF</sequence>
<dbReference type="PRINTS" id="PR00398">
    <property type="entry name" value="STRDHORMONER"/>
</dbReference>
<evidence type="ECO:0000259" key="4">
    <source>
        <dbReference type="PROSITE" id="PS51843"/>
    </source>
</evidence>
<evidence type="ECO:0000256" key="2">
    <source>
        <dbReference type="ARBA" id="ARBA00023163"/>
    </source>
</evidence>